<reference evidence="2 3" key="1">
    <citation type="journal article" date="2015" name="Genome Biol. Evol.">
        <title>The genome of winter moth (Operophtera brumata) provides a genomic perspective on sexual dimorphism and phenology.</title>
        <authorList>
            <person name="Derks M.F."/>
            <person name="Smit S."/>
            <person name="Salis L."/>
            <person name="Schijlen E."/>
            <person name="Bossers A."/>
            <person name="Mateman C."/>
            <person name="Pijl A.S."/>
            <person name="de Ridder D."/>
            <person name="Groenen M.A."/>
            <person name="Visser M.E."/>
            <person name="Megens H.J."/>
        </authorList>
    </citation>
    <scope>NUCLEOTIDE SEQUENCE [LARGE SCALE GENOMIC DNA]</scope>
    <source>
        <strain evidence="2">WM2013NL</strain>
        <tissue evidence="2">Head and thorax</tissue>
    </source>
</reference>
<dbReference type="AlphaFoldDB" id="A0A0L7LKD4"/>
<evidence type="ECO:0000256" key="1">
    <source>
        <dbReference type="SAM" id="MobiDB-lite"/>
    </source>
</evidence>
<evidence type="ECO:0000313" key="3">
    <source>
        <dbReference type="Proteomes" id="UP000037510"/>
    </source>
</evidence>
<protein>
    <submittedName>
        <fullName evidence="2">Uncharacterized protein</fullName>
    </submittedName>
</protein>
<evidence type="ECO:0000313" key="2">
    <source>
        <dbReference type="EMBL" id="KOB75907.1"/>
    </source>
</evidence>
<organism evidence="2 3">
    <name type="scientific">Operophtera brumata</name>
    <name type="common">Winter moth</name>
    <name type="synonym">Phalaena brumata</name>
    <dbReference type="NCBI Taxonomy" id="104452"/>
    <lineage>
        <taxon>Eukaryota</taxon>
        <taxon>Metazoa</taxon>
        <taxon>Ecdysozoa</taxon>
        <taxon>Arthropoda</taxon>
        <taxon>Hexapoda</taxon>
        <taxon>Insecta</taxon>
        <taxon>Pterygota</taxon>
        <taxon>Neoptera</taxon>
        <taxon>Endopterygota</taxon>
        <taxon>Lepidoptera</taxon>
        <taxon>Glossata</taxon>
        <taxon>Ditrysia</taxon>
        <taxon>Geometroidea</taxon>
        <taxon>Geometridae</taxon>
        <taxon>Larentiinae</taxon>
        <taxon>Operophtera</taxon>
    </lineage>
</organism>
<proteinExistence type="predicted"/>
<comment type="caution">
    <text evidence="2">The sequence shown here is derived from an EMBL/GenBank/DDBJ whole genome shotgun (WGS) entry which is preliminary data.</text>
</comment>
<feature type="region of interest" description="Disordered" evidence="1">
    <location>
        <begin position="573"/>
        <end position="594"/>
    </location>
</feature>
<gene>
    <name evidence="2" type="ORF">OBRU01_06684</name>
</gene>
<keyword evidence="3" id="KW-1185">Reference proteome</keyword>
<accession>A0A0L7LKD4</accession>
<dbReference type="EMBL" id="JTDY01000780">
    <property type="protein sequence ID" value="KOB75907.1"/>
    <property type="molecule type" value="Genomic_DNA"/>
</dbReference>
<name>A0A0L7LKD4_OPEBR</name>
<sequence>MELESKAKVKKIKTGEVIAESLDNTASVGKIMTFLDSRRKMIRVYRYVSSLTRQQRQGTKEEIYEHFNVAGQPLNAYNDDWDGGLPSGYFENLSHKSLLPRVITEPCHIGKEDPVTEILQAKLNRKLSRAKSYRWMDDNVLYCPKYFVDVAAHLETDPDPFFGESYNWYYTGQNIFETVYQQNYIALRAKHKVIILKISGSEGIKLEKLKEIESELPCTNISFDEYHKNILYITTLDYMLSIVNLDRMTCRKVKLRGKFLTLTDNWSSVIGSEREYYLHVTGDALTFYDKRTNDPVQRWKSLKYQTDLVVCNRILATKYCQGKPQMYLGTTHHLFLMDMRYSTKTNTKPKAIMRWTHGMRSKMTQIDIGKLDFNKEIICLASHWAPDMCFLSNYSDILTSNNELRSVSMPYRPPDLLDAYNRAQRKGLCCNLYEPVIDRLMMAVTGLSLVQGEDSPRILLQNSLGDISCYSLYPQYRSAYIEDDGVEQLYEWTKKLNWETKRFEATHIFDLSRLWNSLRRIPDSYELGYRPYIKRRHKFNEQDIYDTYENGEVDTAFLEAWQEKDENEEITLHQTETSYRHSEATNMELSDDEF</sequence>
<dbReference type="Proteomes" id="UP000037510">
    <property type="component" value="Unassembled WGS sequence"/>
</dbReference>